<dbReference type="PANTHER" id="PTHR47163">
    <property type="entry name" value="DDE_TNP_IS1595 DOMAIN-CONTAINING PROTEIN"/>
    <property type="match status" value="1"/>
</dbReference>
<feature type="region of interest" description="Disordered" evidence="1">
    <location>
        <begin position="566"/>
        <end position="646"/>
    </location>
</feature>
<protein>
    <recommendedName>
        <fullName evidence="2">ISXO2-like transposase domain-containing protein</fullName>
    </recommendedName>
</protein>
<dbReference type="EMBL" id="JAPWTK010000213">
    <property type="protein sequence ID" value="KAJ8945557.1"/>
    <property type="molecule type" value="Genomic_DNA"/>
</dbReference>
<dbReference type="Pfam" id="PF12762">
    <property type="entry name" value="DDE_Tnp_IS1595"/>
    <property type="match status" value="1"/>
</dbReference>
<evidence type="ECO:0000256" key="1">
    <source>
        <dbReference type="SAM" id="MobiDB-lite"/>
    </source>
</evidence>
<sequence>MTPEEALSIFVEGNYTKRQYQVARKGCKMVNSIAYPSYDILQEANEDFYPARSSMPVTDNEKCGAVHLQALWIQKFFYGNKKYIHDIPSDNESDDPELSDDEVNGLRRVLVLESDDETGQEVESDDIIYTLDRHIFRRADDIPLSELEEKLYPGEQNRPKEVTDLETPKERSIKVPRLFRIHKASMLEDFLRWRMRRVRAVTDAIADIDCMLERNRQTLTYAGLGRSRGEGRYILRRGTRSWLKIMFACGTSIGFLRLRCTWVQQQGLLRYTKKCNRQDGNEGDRTRSWCWSFPMPEIEKLLPEYVIGFWLIHAYTRDWSVKDIQHELCDLSLSPDERTVISSETIHFWHRFCREMVVDWFSNMQGELEMLGGPDCDAQLHESLFGHRKYERGRVLEGHCVLGIIEDGKEDVRMVVVDKRDAATLIPIIKNHVKPGTTIHTDSWKAYDGLEKLATFTIKSTIVISSTVFKKTGFVVVTTEKFADYLWRRHCAKNGVDLFNCLVDTIVAEYCRFAYVAHLSAPNEGLLKGKGMKLTASARCSLETSPTRARSLSTWDARYREIHDPTLREDEERMSKRTREDIKDKSMEDRREKVDRRENRPRTKNEPREKASKGVGEGRKRPRDDSKPPPPQASKQSRSVKPNGPYNEAVSGFRMATWLTTTVGALGSLWESADLTVVESKDLPRPRVLVFVSGTEETEETVSMAGIRILQTNLQHSRAALASLTVTMRDFDMALIQEPWMHRDLPPLRDYEGGKNVILELPELPSGIDEDLGHNRIKSLVGGNILDMRKDHMTPECTYNLNFGMEIIDREKWKENNNRSRTERVTWYTDKPKTQQGTGADIQRNGKTTMNQYSYEKEQRLLQHLMETVDTDEEYLDADSDLDEEPNLEQGEEGQLNHEQDDFPSRESSEEDIATASRNSLTFVDKSCCRPPNRTLRPKRHLHRMGLYNGELKCRLCHRETETAHHILCDCETLDRKRQAIYGHSKLCPED</sequence>
<dbReference type="Proteomes" id="UP001162162">
    <property type="component" value="Unassembled WGS sequence"/>
</dbReference>
<proteinExistence type="predicted"/>
<dbReference type="SMART" id="SM01126">
    <property type="entry name" value="DDE_Tnp_IS1595"/>
    <property type="match status" value="1"/>
</dbReference>
<feature type="domain" description="ISXO2-like transposase" evidence="2">
    <location>
        <begin position="370"/>
        <end position="500"/>
    </location>
</feature>
<feature type="compositionally biased region" description="Basic and acidic residues" evidence="1">
    <location>
        <begin position="566"/>
        <end position="627"/>
    </location>
</feature>
<evidence type="ECO:0000259" key="2">
    <source>
        <dbReference type="SMART" id="SM01126"/>
    </source>
</evidence>
<evidence type="ECO:0000313" key="3">
    <source>
        <dbReference type="EMBL" id="KAJ8945557.1"/>
    </source>
</evidence>
<comment type="caution">
    <text evidence="3">The sequence shown here is derived from an EMBL/GenBank/DDBJ whole genome shotgun (WGS) entry which is preliminary data.</text>
</comment>
<keyword evidence="4" id="KW-1185">Reference proteome</keyword>
<dbReference type="AlphaFoldDB" id="A0AAV8Y3U7"/>
<dbReference type="InterPro" id="IPR053164">
    <property type="entry name" value="IS1016-like_transposase"/>
</dbReference>
<feature type="region of interest" description="Disordered" evidence="1">
    <location>
        <begin position="827"/>
        <end position="847"/>
    </location>
</feature>
<accession>A0AAV8Y3U7</accession>
<reference evidence="3" key="1">
    <citation type="journal article" date="2023" name="Insect Mol. Biol.">
        <title>Genome sequencing provides insights into the evolution of gene families encoding plant cell wall-degrading enzymes in longhorned beetles.</title>
        <authorList>
            <person name="Shin N.R."/>
            <person name="Okamura Y."/>
            <person name="Kirsch R."/>
            <person name="Pauchet Y."/>
        </authorList>
    </citation>
    <scope>NUCLEOTIDE SEQUENCE</scope>
    <source>
        <strain evidence="3">AMC_N1</strain>
    </source>
</reference>
<dbReference type="InterPro" id="IPR024445">
    <property type="entry name" value="Tnp_ISXO2-like"/>
</dbReference>
<name>A0AAV8Y3U7_9CUCU</name>
<feature type="region of interest" description="Disordered" evidence="1">
    <location>
        <begin position="884"/>
        <end position="916"/>
    </location>
</feature>
<dbReference type="PANTHER" id="PTHR47163:SF3">
    <property type="entry name" value="PROTEIN CBG18017"/>
    <property type="match status" value="1"/>
</dbReference>
<gene>
    <name evidence="3" type="ORF">NQ318_020404</name>
</gene>
<organism evidence="3 4">
    <name type="scientific">Aromia moschata</name>
    <dbReference type="NCBI Taxonomy" id="1265417"/>
    <lineage>
        <taxon>Eukaryota</taxon>
        <taxon>Metazoa</taxon>
        <taxon>Ecdysozoa</taxon>
        <taxon>Arthropoda</taxon>
        <taxon>Hexapoda</taxon>
        <taxon>Insecta</taxon>
        <taxon>Pterygota</taxon>
        <taxon>Neoptera</taxon>
        <taxon>Endopterygota</taxon>
        <taxon>Coleoptera</taxon>
        <taxon>Polyphaga</taxon>
        <taxon>Cucujiformia</taxon>
        <taxon>Chrysomeloidea</taxon>
        <taxon>Cerambycidae</taxon>
        <taxon>Cerambycinae</taxon>
        <taxon>Callichromatini</taxon>
        <taxon>Aromia</taxon>
    </lineage>
</organism>
<evidence type="ECO:0000313" key="4">
    <source>
        <dbReference type="Proteomes" id="UP001162162"/>
    </source>
</evidence>
<feature type="compositionally biased region" description="Basic and acidic residues" evidence="1">
    <location>
        <begin position="895"/>
        <end position="908"/>
    </location>
</feature>